<protein>
    <submittedName>
        <fullName evidence="2">IDEAL domain-containing protein</fullName>
    </submittedName>
</protein>
<feature type="domain" description="IDEAL" evidence="1">
    <location>
        <begin position="19"/>
        <end position="55"/>
    </location>
</feature>
<dbReference type="RefSeq" id="WP_076227555.1">
    <property type="nucleotide sequence ID" value="NZ_JAOQIO010000095.1"/>
</dbReference>
<evidence type="ECO:0000313" key="2">
    <source>
        <dbReference type="EMBL" id="MCU6795804.1"/>
    </source>
</evidence>
<dbReference type="SMART" id="SM00914">
    <property type="entry name" value="IDEAL"/>
    <property type="match status" value="1"/>
</dbReference>
<reference evidence="2 3" key="1">
    <citation type="submission" date="2022-09" db="EMBL/GenBank/DDBJ databases">
        <authorList>
            <person name="Han X.L."/>
            <person name="Wang Q."/>
            <person name="Lu T."/>
        </authorList>
    </citation>
    <scope>NUCLEOTIDE SEQUENCE [LARGE SCALE GENOMIC DNA]</scope>
    <source>
        <strain evidence="2 3">WQ 127069</strain>
    </source>
</reference>
<evidence type="ECO:0000313" key="3">
    <source>
        <dbReference type="Proteomes" id="UP001652445"/>
    </source>
</evidence>
<dbReference type="Gene3D" id="4.10.810.10">
    <property type="entry name" value="Virus Scaffolding Protein, Chain A"/>
    <property type="match status" value="1"/>
</dbReference>
<comment type="caution">
    <text evidence="2">The sequence shown here is derived from an EMBL/GenBank/DDBJ whole genome shotgun (WGS) entry which is preliminary data.</text>
</comment>
<name>A0ABT2UQ59_9BACL</name>
<dbReference type="InterPro" id="IPR014957">
    <property type="entry name" value="IDEAL_dom"/>
</dbReference>
<dbReference type="Proteomes" id="UP001652445">
    <property type="component" value="Unassembled WGS sequence"/>
</dbReference>
<organism evidence="2 3">
    <name type="scientific">Paenibacillus baimaensis</name>
    <dbReference type="NCBI Taxonomy" id="2982185"/>
    <lineage>
        <taxon>Bacteria</taxon>
        <taxon>Bacillati</taxon>
        <taxon>Bacillota</taxon>
        <taxon>Bacilli</taxon>
        <taxon>Bacillales</taxon>
        <taxon>Paenibacillaceae</taxon>
        <taxon>Paenibacillus</taxon>
    </lineage>
</organism>
<dbReference type="EMBL" id="JAOQIO010000095">
    <property type="protein sequence ID" value="MCU6795804.1"/>
    <property type="molecule type" value="Genomic_DNA"/>
</dbReference>
<gene>
    <name evidence="2" type="ORF">OB236_27170</name>
</gene>
<keyword evidence="3" id="KW-1185">Reference proteome</keyword>
<dbReference type="Pfam" id="PF08858">
    <property type="entry name" value="IDEAL"/>
    <property type="match status" value="1"/>
</dbReference>
<accession>A0ABT2UQ59</accession>
<dbReference type="InterPro" id="IPR027393">
    <property type="entry name" value="Virus_scaffolding_prot_C"/>
</dbReference>
<proteinExistence type="predicted"/>
<evidence type="ECO:0000259" key="1">
    <source>
        <dbReference type="SMART" id="SM00914"/>
    </source>
</evidence>
<sequence>MGKMNISNDKMLGLFAEMVLDESIRKYKEQHLYKEIDLALAKGDEETFLTLTTELKSLYALG</sequence>